<proteinExistence type="predicted"/>
<protein>
    <recommendedName>
        <fullName evidence="4">Transmembrane protein</fullName>
    </recommendedName>
</protein>
<gene>
    <name evidence="2" type="ORF">PPRIM_AZ9-3.1.T0520006</name>
</gene>
<reference evidence="2" key="1">
    <citation type="submission" date="2021-01" db="EMBL/GenBank/DDBJ databases">
        <authorList>
            <consortium name="Genoscope - CEA"/>
            <person name="William W."/>
        </authorList>
    </citation>
    <scope>NUCLEOTIDE SEQUENCE</scope>
</reference>
<evidence type="ECO:0000256" key="1">
    <source>
        <dbReference type="SAM" id="SignalP"/>
    </source>
</evidence>
<organism evidence="2 3">
    <name type="scientific">Paramecium primaurelia</name>
    <dbReference type="NCBI Taxonomy" id="5886"/>
    <lineage>
        <taxon>Eukaryota</taxon>
        <taxon>Sar</taxon>
        <taxon>Alveolata</taxon>
        <taxon>Ciliophora</taxon>
        <taxon>Intramacronucleata</taxon>
        <taxon>Oligohymenophorea</taxon>
        <taxon>Peniculida</taxon>
        <taxon>Parameciidae</taxon>
        <taxon>Paramecium</taxon>
    </lineage>
</organism>
<evidence type="ECO:0008006" key="4">
    <source>
        <dbReference type="Google" id="ProtNLM"/>
    </source>
</evidence>
<comment type="caution">
    <text evidence="2">The sequence shown here is derived from an EMBL/GenBank/DDBJ whole genome shotgun (WGS) entry which is preliminary data.</text>
</comment>
<name>A0A8S1M263_PARPR</name>
<dbReference type="Proteomes" id="UP000688137">
    <property type="component" value="Unassembled WGS sequence"/>
</dbReference>
<dbReference type="EMBL" id="CAJJDM010000052">
    <property type="protein sequence ID" value="CAD8073957.1"/>
    <property type="molecule type" value="Genomic_DNA"/>
</dbReference>
<keyword evidence="3" id="KW-1185">Reference proteome</keyword>
<sequence length="167" mass="19942">MIMRMRWKQFIIFNMLIVLVALVNQQYILKSGCVQSSFFEKQLSQKYLILKKCEKYVNHLHNSNNNINSIIENQIITILSQVNASLQVKRILIKKYLGMLRQLIAKIFVKEIKMKNMFGSSQKLSQNFFKQQILIQLFYCYFQVGSYLFPIQNRFLIFSINSSKFRF</sequence>
<keyword evidence="1" id="KW-0732">Signal</keyword>
<evidence type="ECO:0000313" key="2">
    <source>
        <dbReference type="EMBL" id="CAD8073957.1"/>
    </source>
</evidence>
<evidence type="ECO:0000313" key="3">
    <source>
        <dbReference type="Proteomes" id="UP000688137"/>
    </source>
</evidence>
<feature type="chain" id="PRO_5035866751" description="Transmembrane protein" evidence="1">
    <location>
        <begin position="26"/>
        <end position="167"/>
    </location>
</feature>
<feature type="signal peptide" evidence="1">
    <location>
        <begin position="1"/>
        <end position="25"/>
    </location>
</feature>
<dbReference type="AlphaFoldDB" id="A0A8S1M263"/>
<accession>A0A8S1M263</accession>